<feature type="region of interest" description="Disordered" evidence="4">
    <location>
        <begin position="207"/>
        <end position="286"/>
    </location>
</feature>
<comment type="function">
    <text evidence="3">NDH-1 shuttles electrons from NADH, via FMN and iron-sulfur (Fe-S) centers, to quinones in the respiratory chain. The immediate electron acceptor for the enzyme in this species is believed to be ubiquinone. Couples the redox reaction to proton translocation (for every two electrons transferred, four hydrogen ions are translocated across the cytoplasmic membrane), and thus conserves the redox energy in a proton gradient.</text>
</comment>
<keyword evidence="3" id="KW-0472">Membrane</keyword>
<comment type="caution">
    <text evidence="6">The sequence shown here is derived from an EMBL/GenBank/DDBJ whole genome shotgun (WGS) entry which is preliminary data.</text>
</comment>
<keyword evidence="3" id="KW-0830">Ubiquinone</keyword>
<dbReference type="EMBL" id="JAFEMC010000001">
    <property type="protein sequence ID" value="MBM6575133.1"/>
    <property type="molecule type" value="Genomic_DNA"/>
</dbReference>
<dbReference type="RefSeq" id="WP_204193728.1">
    <property type="nucleotide sequence ID" value="NZ_JAFEMC010000001.1"/>
</dbReference>
<dbReference type="NCBIfam" id="TIGR01961">
    <property type="entry name" value="NuoC_fam"/>
    <property type="match status" value="1"/>
</dbReference>
<evidence type="ECO:0000256" key="1">
    <source>
        <dbReference type="ARBA" id="ARBA00007569"/>
    </source>
</evidence>
<dbReference type="NCBIfam" id="NF004733">
    <property type="entry name" value="PRK06074.1-5"/>
    <property type="match status" value="1"/>
</dbReference>
<gene>
    <name evidence="3" type="primary">nuoC</name>
    <name evidence="6" type="ORF">ILT43_02015</name>
</gene>
<evidence type="ECO:0000259" key="5">
    <source>
        <dbReference type="Pfam" id="PF00329"/>
    </source>
</evidence>
<dbReference type="PANTHER" id="PTHR10884">
    <property type="entry name" value="NADH DEHYDROGENASE UBIQUINONE IRON-SULFUR PROTEIN 3"/>
    <property type="match status" value="1"/>
</dbReference>
<comment type="catalytic activity">
    <reaction evidence="3">
        <text>a quinone + NADH + 5 H(+)(in) = a quinol + NAD(+) + 4 H(+)(out)</text>
        <dbReference type="Rhea" id="RHEA:57888"/>
        <dbReference type="ChEBI" id="CHEBI:15378"/>
        <dbReference type="ChEBI" id="CHEBI:24646"/>
        <dbReference type="ChEBI" id="CHEBI:57540"/>
        <dbReference type="ChEBI" id="CHEBI:57945"/>
        <dbReference type="ChEBI" id="CHEBI:132124"/>
    </reaction>
</comment>
<evidence type="ECO:0000256" key="3">
    <source>
        <dbReference type="HAMAP-Rule" id="MF_01357"/>
    </source>
</evidence>
<sequence>MRAPAPAYAVALNDETIELATQAIGSALTHAVELVGEVQLHVHRDGLVPALTALRDTPGLEYQQLMEIAGVDYPSRAERFDVVYNLLSLTRNHRVQVHVATDEDHAIPSVTGIWPVAGWLEREVYDLYGVLFEGNQDLRRILTDYGFRGHPLRKDFPMTGYTELRYSEEEKRVVYEPVSLAQDFRNFDFLSPWEGAAYVLPGDEKAAQPQAKGAQTPVSADAVQKADAKAEGAKPGGEPAKASSEPYAKTTADSTADTGKGAPEADAVPKPKDPDVIPSKLGGQNE</sequence>
<reference evidence="6 7" key="1">
    <citation type="submission" date="2020-12" db="EMBL/GenBank/DDBJ databases">
        <title>Sphingomonas sp.</title>
        <authorList>
            <person name="Kim M.K."/>
        </authorList>
    </citation>
    <scope>NUCLEOTIDE SEQUENCE [LARGE SCALE GENOMIC DNA]</scope>
    <source>
        <strain evidence="6 7">BT552</strain>
    </source>
</reference>
<name>A0ABS2D3J4_9SPHN</name>
<keyword evidence="2 3" id="KW-0813">Transport</keyword>
<comment type="subunit">
    <text evidence="3">NDH-1 is composed of 14 different subunits. Subunits NuoB, C, D, E, F, and G constitute the peripheral sector of the complex.</text>
</comment>
<dbReference type="PANTHER" id="PTHR10884:SF14">
    <property type="entry name" value="NADH DEHYDROGENASE [UBIQUINONE] IRON-SULFUR PROTEIN 3, MITOCHONDRIAL"/>
    <property type="match status" value="1"/>
</dbReference>
<keyword evidence="7" id="KW-1185">Reference proteome</keyword>
<dbReference type="Proteomes" id="UP000763641">
    <property type="component" value="Unassembled WGS sequence"/>
</dbReference>
<dbReference type="SUPFAM" id="SSF143243">
    <property type="entry name" value="Nqo5-like"/>
    <property type="match status" value="1"/>
</dbReference>
<evidence type="ECO:0000313" key="7">
    <source>
        <dbReference type="Proteomes" id="UP000763641"/>
    </source>
</evidence>
<protein>
    <recommendedName>
        <fullName evidence="3">NADH-quinone oxidoreductase subunit C</fullName>
        <ecNumber evidence="3">7.1.1.-</ecNumber>
    </recommendedName>
    <alternativeName>
        <fullName evidence="3">NADH dehydrogenase I subunit C</fullName>
    </alternativeName>
    <alternativeName>
        <fullName evidence="3">NDH-1 subunit C</fullName>
    </alternativeName>
</protein>
<comment type="subcellular location">
    <subcellularLocation>
        <location evidence="3">Cell membrane</location>
        <topology evidence="3">Peripheral membrane protein</topology>
        <orientation evidence="3">Cytoplasmic side</orientation>
    </subcellularLocation>
</comment>
<dbReference type="EC" id="7.1.1.-" evidence="3"/>
<evidence type="ECO:0000256" key="2">
    <source>
        <dbReference type="ARBA" id="ARBA00022448"/>
    </source>
</evidence>
<evidence type="ECO:0000256" key="4">
    <source>
        <dbReference type="SAM" id="MobiDB-lite"/>
    </source>
</evidence>
<proteinExistence type="inferred from homology"/>
<accession>A0ABS2D3J4</accession>
<keyword evidence="3" id="KW-0520">NAD</keyword>
<keyword evidence="6" id="KW-0560">Oxidoreductase</keyword>
<dbReference type="InterPro" id="IPR037232">
    <property type="entry name" value="NADH_quin_OxRdtase_su_C/D-like"/>
</dbReference>
<dbReference type="GO" id="GO:0016491">
    <property type="term" value="F:oxidoreductase activity"/>
    <property type="evidence" value="ECO:0007669"/>
    <property type="project" value="UniProtKB-KW"/>
</dbReference>
<comment type="similarity">
    <text evidence="1 3">Belongs to the complex I 30 kDa subunit family.</text>
</comment>
<keyword evidence="3" id="KW-1278">Translocase</keyword>
<keyword evidence="3" id="KW-1003">Cell membrane</keyword>
<dbReference type="InterPro" id="IPR001268">
    <property type="entry name" value="NADH_UbQ_OxRdtase_30kDa_su"/>
</dbReference>
<evidence type="ECO:0000313" key="6">
    <source>
        <dbReference type="EMBL" id="MBM6575133.1"/>
    </source>
</evidence>
<dbReference type="Gene3D" id="3.30.460.80">
    <property type="entry name" value="NADH:ubiquinone oxidoreductase, 30kDa subunit"/>
    <property type="match status" value="1"/>
</dbReference>
<organism evidence="6 7">
    <name type="scientific">Sphingomonas longa</name>
    <dbReference type="NCBI Taxonomy" id="2778730"/>
    <lineage>
        <taxon>Bacteria</taxon>
        <taxon>Pseudomonadati</taxon>
        <taxon>Pseudomonadota</taxon>
        <taxon>Alphaproteobacteria</taxon>
        <taxon>Sphingomonadales</taxon>
        <taxon>Sphingomonadaceae</taxon>
        <taxon>Sphingomonas</taxon>
    </lineage>
</organism>
<dbReference type="Pfam" id="PF00329">
    <property type="entry name" value="Complex1_30kDa"/>
    <property type="match status" value="1"/>
</dbReference>
<feature type="domain" description="NADH:ubiquinone oxidoreductase 30kDa subunit" evidence="5">
    <location>
        <begin position="40"/>
        <end position="161"/>
    </location>
</feature>
<keyword evidence="3" id="KW-0874">Quinone</keyword>
<dbReference type="InterPro" id="IPR010218">
    <property type="entry name" value="NADH_DH_suC"/>
</dbReference>
<dbReference type="HAMAP" id="MF_01357">
    <property type="entry name" value="NDH1_NuoC"/>
    <property type="match status" value="1"/>
</dbReference>